<proteinExistence type="predicted"/>
<evidence type="ECO:0000313" key="2">
    <source>
        <dbReference type="EMBL" id="KAG5285332.1"/>
    </source>
</evidence>
<dbReference type="Proteomes" id="UP000823561">
    <property type="component" value="Chromosome 1"/>
</dbReference>
<protein>
    <submittedName>
        <fullName evidence="2">Uncharacterized protein</fullName>
    </submittedName>
</protein>
<keyword evidence="1" id="KW-1133">Transmembrane helix</keyword>
<evidence type="ECO:0000256" key="1">
    <source>
        <dbReference type="SAM" id="Phobius"/>
    </source>
</evidence>
<sequence length="113" mass="13064">MLPQSSASQTSTYTIGLKRPYCVSVYVCVCMCMYVCVFVCVMELPFTKFELVFIFIAFTVFSMFSIALVCQFHRSEEPDLNEQFLKAHLKSLRRRKKQKEITITTACPLIQLP</sequence>
<keyword evidence="1" id="KW-0472">Membrane</keyword>
<keyword evidence="1" id="KW-0812">Transmembrane</keyword>
<feature type="transmembrane region" description="Helical" evidence="1">
    <location>
        <begin position="21"/>
        <end position="45"/>
    </location>
</feature>
<feature type="transmembrane region" description="Helical" evidence="1">
    <location>
        <begin position="51"/>
        <end position="70"/>
    </location>
</feature>
<gene>
    <name evidence="2" type="ORF">AALO_G00002230</name>
</gene>
<comment type="caution">
    <text evidence="2">The sequence shown here is derived from an EMBL/GenBank/DDBJ whole genome shotgun (WGS) entry which is preliminary data.</text>
</comment>
<evidence type="ECO:0000313" key="3">
    <source>
        <dbReference type="Proteomes" id="UP000823561"/>
    </source>
</evidence>
<name>A0AAV6HGG1_9TELE</name>
<dbReference type="EMBL" id="JADWDJ010000001">
    <property type="protein sequence ID" value="KAG5285332.1"/>
    <property type="molecule type" value="Genomic_DNA"/>
</dbReference>
<dbReference type="AlphaFoldDB" id="A0AAV6HGG1"/>
<accession>A0AAV6HGG1</accession>
<keyword evidence="3" id="KW-1185">Reference proteome</keyword>
<organism evidence="2 3">
    <name type="scientific">Alosa alosa</name>
    <name type="common">allis shad</name>
    <dbReference type="NCBI Taxonomy" id="278164"/>
    <lineage>
        <taxon>Eukaryota</taxon>
        <taxon>Metazoa</taxon>
        <taxon>Chordata</taxon>
        <taxon>Craniata</taxon>
        <taxon>Vertebrata</taxon>
        <taxon>Euteleostomi</taxon>
        <taxon>Actinopterygii</taxon>
        <taxon>Neopterygii</taxon>
        <taxon>Teleostei</taxon>
        <taxon>Clupei</taxon>
        <taxon>Clupeiformes</taxon>
        <taxon>Clupeoidei</taxon>
        <taxon>Clupeidae</taxon>
        <taxon>Alosa</taxon>
    </lineage>
</organism>
<reference evidence="2 3" key="1">
    <citation type="submission" date="2020-10" db="EMBL/GenBank/DDBJ databases">
        <title>Chromosome-scale genome assembly of the Allis shad, Alosa alosa.</title>
        <authorList>
            <person name="Margot Z."/>
            <person name="Christophe K."/>
            <person name="Cabau C."/>
            <person name="Louis A."/>
            <person name="Berthelot C."/>
            <person name="Parey E."/>
            <person name="Roest Crollius H."/>
            <person name="Montfort J."/>
            <person name="Robinson-Rechavi M."/>
            <person name="Bucao C."/>
            <person name="Bouchez O."/>
            <person name="Gislard M."/>
            <person name="Lluch J."/>
            <person name="Milhes M."/>
            <person name="Lampietro C."/>
            <person name="Lopez Roques C."/>
            <person name="Donnadieu C."/>
            <person name="Braasch I."/>
            <person name="Desvignes T."/>
            <person name="Postlethwait J."/>
            <person name="Bobe J."/>
            <person name="Guiguen Y."/>
        </authorList>
    </citation>
    <scope>NUCLEOTIDE SEQUENCE [LARGE SCALE GENOMIC DNA]</scope>
    <source>
        <strain evidence="2">M-15738</strain>
        <tissue evidence="2">Blood</tissue>
    </source>
</reference>